<name>A0A1F7FGQ1_UNCRA</name>
<dbReference type="Proteomes" id="UP000179243">
    <property type="component" value="Unassembled WGS sequence"/>
</dbReference>
<sequence length="174" mass="19355">MKFPVFFSIFLGISSLHAADPLVNGCAASLVTIRGESGGRTDGTPWTSADIKGKVFTLYYVDPDERDLNEPAYQALKAAKFPDSCAGSIAVINTGATWMPDYVLWKLITQKQKEYPKTIYVLDRKKVLVRKWGLADHSSVILAFDRQGKVLFLKNGKASDSEIQELLKVIRENI</sequence>
<dbReference type="AlphaFoldDB" id="A0A1F7FGQ1"/>
<keyword evidence="1" id="KW-0732">Signal</keyword>
<feature type="signal peptide" evidence="1">
    <location>
        <begin position="1"/>
        <end position="18"/>
    </location>
</feature>
<dbReference type="Pfam" id="PF09695">
    <property type="entry name" value="YtfJ_HI0045"/>
    <property type="match status" value="1"/>
</dbReference>
<proteinExistence type="predicted"/>
<reference evidence="2 3" key="1">
    <citation type="journal article" date="2016" name="Nat. Commun.">
        <title>Thousands of microbial genomes shed light on interconnected biogeochemical processes in an aquifer system.</title>
        <authorList>
            <person name="Anantharaman K."/>
            <person name="Brown C.T."/>
            <person name="Hug L.A."/>
            <person name="Sharon I."/>
            <person name="Castelle C.J."/>
            <person name="Probst A.J."/>
            <person name="Thomas B.C."/>
            <person name="Singh A."/>
            <person name="Wilkins M.J."/>
            <person name="Karaoz U."/>
            <person name="Brodie E.L."/>
            <person name="Williams K.H."/>
            <person name="Hubbard S.S."/>
            <person name="Banfield J.F."/>
        </authorList>
    </citation>
    <scope>NUCLEOTIDE SEQUENCE [LARGE SCALE GENOMIC DNA]</scope>
</reference>
<evidence type="ECO:0008006" key="4">
    <source>
        <dbReference type="Google" id="ProtNLM"/>
    </source>
</evidence>
<accession>A0A1F7FGQ1</accession>
<feature type="chain" id="PRO_5009528709" description="Transcriptional regulator" evidence="1">
    <location>
        <begin position="19"/>
        <end position="174"/>
    </location>
</feature>
<gene>
    <name evidence="2" type="ORF">A2519_04065</name>
</gene>
<evidence type="ECO:0000313" key="3">
    <source>
        <dbReference type="Proteomes" id="UP000179243"/>
    </source>
</evidence>
<organism evidence="2 3">
    <name type="scientific">Candidatus Raymondbacteria bacterium RIFOXYD12_FULL_49_13</name>
    <dbReference type="NCBI Taxonomy" id="1817890"/>
    <lineage>
        <taxon>Bacteria</taxon>
        <taxon>Raymondiibacteriota</taxon>
    </lineage>
</organism>
<evidence type="ECO:0000313" key="2">
    <source>
        <dbReference type="EMBL" id="OGK05880.1"/>
    </source>
</evidence>
<dbReference type="InterPro" id="IPR006513">
    <property type="entry name" value="YtfJ_HI0045"/>
</dbReference>
<protein>
    <recommendedName>
        <fullName evidence="4">Transcriptional regulator</fullName>
    </recommendedName>
</protein>
<comment type="caution">
    <text evidence="2">The sequence shown here is derived from an EMBL/GenBank/DDBJ whole genome shotgun (WGS) entry which is preliminary data.</text>
</comment>
<dbReference type="EMBL" id="MFYX01000046">
    <property type="protein sequence ID" value="OGK05880.1"/>
    <property type="molecule type" value="Genomic_DNA"/>
</dbReference>
<evidence type="ECO:0000256" key="1">
    <source>
        <dbReference type="SAM" id="SignalP"/>
    </source>
</evidence>